<proteinExistence type="predicted"/>
<gene>
    <name evidence="2" type="ORF">FJ657_15090</name>
</gene>
<dbReference type="Proteomes" id="UP000316252">
    <property type="component" value="Unassembled WGS sequence"/>
</dbReference>
<protein>
    <submittedName>
        <fullName evidence="2">Uncharacterized protein</fullName>
    </submittedName>
</protein>
<keyword evidence="3" id="KW-1185">Reference proteome</keyword>
<feature type="region of interest" description="Disordered" evidence="1">
    <location>
        <begin position="1"/>
        <end position="77"/>
    </location>
</feature>
<organism evidence="2 3">
    <name type="scientific">Schumannella soli</name>
    <dbReference type="NCBI Taxonomy" id="2590779"/>
    <lineage>
        <taxon>Bacteria</taxon>
        <taxon>Bacillati</taxon>
        <taxon>Actinomycetota</taxon>
        <taxon>Actinomycetes</taxon>
        <taxon>Micrococcales</taxon>
        <taxon>Microbacteriaceae</taxon>
        <taxon>Schumannella</taxon>
    </lineage>
</organism>
<evidence type="ECO:0000256" key="1">
    <source>
        <dbReference type="SAM" id="MobiDB-lite"/>
    </source>
</evidence>
<feature type="compositionally biased region" description="Low complexity" evidence="1">
    <location>
        <begin position="8"/>
        <end position="30"/>
    </location>
</feature>
<dbReference type="OrthoDB" id="5125441at2"/>
<reference evidence="2 3" key="1">
    <citation type="submission" date="2019-06" db="EMBL/GenBank/DDBJ databases">
        <authorList>
            <person name="Li F."/>
        </authorList>
    </citation>
    <scope>NUCLEOTIDE SEQUENCE [LARGE SCALE GENOMIC DNA]</scope>
    <source>
        <strain evidence="2 3">10F1D-1</strain>
    </source>
</reference>
<dbReference type="RefSeq" id="WP_141164520.1">
    <property type="nucleotide sequence ID" value="NZ_VHQG01000004.1"/>
</dbReference>
<sequence>MSDSDEQATGADTRDGAAASSTADAPDSPGVQDAGADRPDSASPELAVPDSSEPDATRQSADRDADEVTGSGDGLLSRLRVIEDQPLESRAAALTQIHDELRTRLEASDTPRGH</sequence>
<comment type="caution">
    <text evidence="2">The sequence shown here is derived from an EMBL/GenBank/DDBJ whole genome shotgun (WGS) entry which is preliminary data.</text>
</comment>
<name>A0A506XZR4_9MICO</name>
<evidence type="ECO:0000313" key="3">
    <source>
        <dbReference type="Proteomes" id="UP000316252"/>
    </source>
</evidence>
<dbReference type="AlphaFoldDB" id="A0A506XZR4"/>
<dbReference type="EMBL" id="VHQG01000004">
    <property type="protein sequence ID" value="TPW74890.1"/>
    <property type="molecule type" value="Genomic_DNA"/>
</dbReference>
<accession>A0A506XZR4</accession>
<evidence type="ECO:0000313" key="2">
    <source>
        <dbReference type="EMBL" id="TPW74890.1"/>
    </source>
</evidence>